<evidence type="ECO:0000256" key="6">
    <source>
        <dbReference type="ARBA" id="ARBA00030268"/>
    </source>
</evidence>
<evidence type="ECO:0000256" key="7">
    <source>
        <dbReference type="SAM" id="MobiDB-lite"/>
    </source>
</evidence>
<evidence type="ECO:0000256" key="5">
    <source>
        <dbReference type="ARBA" id="ARBA00023146"/>
    </source>
</evidence>
<keyword evidence="2" id="KW-0547">Nucleotide-binding</keyword>
<dbReference type="AlphaFoldDB" id="A0A2P4X6S1"/>
<dbReference type="PANTHER" id="PTHR10055:SF1">
    <property type="entry name" value="TRYPTOPHAN--TRNA LIGASE, CYTOPLASMIC"/>
    <property type="match status" value="1"/>
</dbReference>
<feature type="compositionally biased region" description="Basic residues" evidence="7">
    <location>
        <begin position="102"/>
        <end position="111"/>
    </location>
</feature>
<dbReference type="InterPro" id="IPR009068">
    <property type="entry name" value="uS15_NS1_RNA-bd_sf"/>
</dbReference>
<gene>
    <name evidence="9" type="ORF">PHPALM_29773</name>
</gene>
<dbReference type="Gene3D" id="3.40.50.620">
    <property type="entry name" value="HUPs"/>
    <property type="match status" value="1"/>
</dbReference>
<feature type="region of interest" description="Disordered" evidence="7">
    <location>
        <begin position="55"/>
        <end position="125"/>
    </location>
</feature>
<dbReference type="SMART" id="SM00991">
    <property type="entry name" value="WHEP-TRS"/>
    <property type="match status" value="1"/>
</dbReference>
<dbReference type="EMBL" id="NCKW01016159">
    <property type="protein sequence ID" value="POM61242.1"/>
    <property type="molecule type" value="Genomic_DNA"/>
</dbReference>
<dbReference type="InterPro" id="IPR000738">
    <property type="entry name" value="WHEP-TRS_dom"/>
</dbReference>
<accession>A0A2P4X6S1</accession>
<evidence type="ECO:0000313" key="10">
    <source>
        <dbReference type="Proteomes" id="UP000237271"/>
    </source>
</evidence>
<feature type="compositionally biased region" description="Low complexity" evidence="7">
    <location>
        <begin position="114"/>
        <end position="124"/>
    </location>
</feature>
<evidence type="ECO:0000256" key="3">
    <source>
        <dbReference type="ARBA" id="ARBA00022840"/>
    </source>
</evidence>
<keyword evidence="3" id="KW-0067">ATP-binding</keyword>
<dbReference type="GO" id="GO:0005524">
    <property type="term" value="F:ATP binding"/>
    <property type="evidence" value="ECO:0007669"/>
    <property type="project" value="UniProtKB-KW"/>
</dbReference>
<sequence>MEVQAVTDKIVATGNAIRELKAAKDAANAEQIAAQVQELLALKAQYKTLTGADYGAQPKKQKQETPVNGEAPAKSKNQLKKEKKLAEQAAKKAAGGAAKGKQTGKQKQKKAKPSESAKPADSAAVPSDVDLLLRQTEFQHQILSSGAASGAQVVTPWDVEAEDGVDYDKLVEQFGSTKIPPEMVERMERLTGHKAHRYLRRGYFFSHRDLDVILDAYEKGEKFFLYTGR</sequence>
<evidence type="ECO:0000256" key="1">
    <source>
        <dbReference type="ARBA" id="ARBA00022598"/>
    </source>
</evidence>
<protein>
    <recommendedName>
        <fullName evidence="6">Tryptophanyl-tRNA synthetase</fullName>
    </recommendedName>
</protein>
<keyword evidence="4" id="KW-0648">Protein biosynthesis</keyword>
<dbReference type="GO" id="GO:0006436">
    <property type="term" value="P:tryptophanyl-tRNA aminoacylation"/>
    <property type="evidence" value="ECO:0007669"/>
    <property type="project" value="TreeGrafter"/>
</dbReference>
<keyword evidence="5" id="KW-0030">Aminoacyl-tRNA synthetase</keyword>
<evidence type="ECO:0000256" key="2">
    <source>
        <dbReference type="ARBA" id="ARBA00022741"/>
    </source>
</evidence>
<keyword evidence="1 9" id="KW-0436">Ligase</keyword>
<dbReference type="PANTHER" id="PTHR10055">
    <property type="entry name" value="TRYPTOPHANYL-TRNA SYNTHETASE"/>
    <property type="match status" value="1"/>
</dbReference>
<comment type="caution">
    <text evidence="9">The sequence shown here is derived from an EMBL/GenBank/DDBJ whole genome shotgun (WGS) entry which is preliminary data.</text>
</comment>
<organism evidence="9 10">
    <name type="scientific">Phytophthora palmivora</name>
    <dbReference type="NCBI Taxonomy" id="4796"/>
    <lineage>
        <taxon>Eukaryota</taxon>
        <taxon>Sar</taxon>
        <taxon>Stramenopiles</taxon>
        <taxon>Oomycota</taxon>
        <taxon>Peronosporomycetes</taxon>
        <taxon>Peronosporales</taxon>
        <taxon>Peronosporaceae</taxon>
        <taxon>Phytophthora</taxon>
    </lineage>
</organism>
<proteinExistence type="predicted"/>
<dbReference type="Pfam" id="PF00458">
    <property type="entry name" value="WHEP-TRS"/>
    <property type="match status" value="1"/>
</dbReference>
<dbReference type="PROSITE" id="PS51185">
    <property type="entry name" value="WHEP_TRS_2"/>
    <property type="match status" value="1"/>
</dbReference>
<keyword evidence="10" id="KW-1185">Reference proteome</keyword>
<evidence type="ECO:0000256" key="4">
    <source>
        <dbReference type="ARBA" id="ARBA00022917"/>
    </source>
</evidence>
<dbReference type="SUPFAM" id="SSF52374">
    <property type="entry name" value="Nucleotidylyl transferase"/>
    <property type="match status" value="1"/>
</dbReference>
<feature type="domain" description="WHEP-TRS" evidence="8">
    <location>
        <begin position="2"/>
        <end position="60"/>
    </location>
</feature>
<reference evidence="9 10" key="1">
    <citation type="journal article" date="2017" name="Genome Biol. Evol.">
        <title>Phytophthora megakarya and P. palmivora, closely related causal agents of cacao black pod rot, underwent increases in genome sizes and gene numbers by different mechanisms.</title>
        <authorList>
            <person name="Ali S.S."/>
            <person name="Shao J."/>
            <person name="Lary D.J."/>
            <person name="Kronmiller B."/>
            <person name="Shen D."/>
            <person name="Strem M.D."/>
            <person name="Amoako-Attah I."/>
            <person name="Akrofi A.Y."/>
            <person name="Begoude B.A."/>
            <person name="Ten Hoopen G.M."/>
            <person name="Coulibaly K."/>
            <person name="Kebe B.I."/>
            <person name="Melnick R.L."/>
            <person name="Guiltinan M.J."/>
            <person name="Tyler B.M."/>
            <person name="Meinhardt L.W."/>
            <person name="Bailey B.A."/>
        </authorList>
    </citation>
    <scope>NUCLEOTIDE SEQUENCE [LARGE SCALE GENOMIC DNA]</scope>
    <source>
        <strain evidence="10">sbr112.9</strain>
    </source>
</reference>
<name>A0A2P4X6S1_9STRA</name>
<evidence type="ECO:0000313" key="9">
    <source>
        <dbReference type="EMBL" id="POM61242.1"/>
    </source>
</evidence>
<evidence type="ECO:0000259" key="8">
    <source>
        <dbReference type="PROSITE" id="PS51185"/>
    </source>
</evidence>
<dbReference type="OrthoDB" id="10261385at2759"/>
<dbReference type="Proteomes" id="UP000237271">
    <property type="component" value="Unassembled WGS sequence"/>
</dbReference>
<dbReference type="GO" id="GO:0004830">
    <property type="term" value="F:tryptophan-tRNA ligase activity"/>
    <property type="evidence" value="ECO:0007669"/>
    <property type="project" value="TreeGrafter"/>
</dbReference>
<feature type="compositionally biased region" description="Low complexity" evidence="7">
    <location>
        <begin position="91"/>
        <end position="101"/>
    </location>
</feature>
<dbReference type="InterPro" id="IPR014729">
    <property type="entry name" value="Rossmann-like_a/b/a_fold"/>
</dbReference>
<dbReference type="Gene3D" id="1.10.287.10">
    <property type="entry name" value="S15/NS1, RNA-binding"/>
    <property type="match status" value="1"/>
</dbReference>
<feature type="non-terminal residue" evidence="9">
    <location>
        <position position="229"/>
    </location>
</feature>
<dbReference type="SUPFAM" id="SSF47060">
    <property type="entry name" value="S15/NS1 RNA-binding domain"/>
    <property type="match status" value="1"/>
</dbReference>
<dbReference type="GO" id="GO:0005737">
    <property type="term" value="C:cytoplasm"/>
    <property type="evidence" value="ECO:0007669"/>
    <property type="project" value="TreeGrafter"/>
</dbReference>